<protein>
    <submittedName>
        <fullName evidence="1">Uncharacterized protein</fullName>
    </submittedName>
</protein>
<accession>A0AAD7RC75</accession>
<organism evidence="1 2">
    <name type="scientific">Aldrovandia affinis</name>
    <dbReference type="NCBI Taxonomy" id="143900"/>
    <lineage>
        <taxon>Eukaryota</taxon>
        <taxon>Metazoa</taxon>
        <taxon>Chordata</taxon>
        <taxon>Craniata</taxon>
        <taxon>Vertebrata</taxon>
        <taxon>Euteleostomi</taxon>
        <taxon>Actinopterygii</taxon>
        <taxon>Neopterygii</taxon>
        <taxon>Teleostei</taxon>
        <taxon>Notacanthiformes</taxon>
        <taxon>Halosauridae</taxon>
        <taxon>Aldrovandia</taxon>
    </lineage>
</organism>
<reference evidence="1" key="1">
    <citation type="journal article" date="2023" name="Science">
        <title>Genome structures resolve the early diversification of teleost fishes.</title>
        <authorList>
            <person name="Parey E."/>
            <person name="Louis A."/>
            <person name="Montfort J."/>
            <person name="Bouchez O."/>
            <person name="Roques C."/>
            <person name="Iampietro C."/>
            <person name="Lluch J."/>
            <person name="Castinel A."/>
            <person name="Donnadieu C."/>
            <person name="Desvignes T."/>
            <person name="Floi Bucao C."/>
            <person name="Jouanno E."/>
            <person name="Wen M."/>
            <person name="Mejri S."/>
            <person name="Dirks R."/>
            <person name="Jansen H."/>
            <person name="Henkel C."/>
            <person name="Chen W.J."/>
            <person name="Zahm M."/>
            <person name="Cabau C."/>
            <person name="Klopp C."/>
            <person name="Thompson A.W."/>
            <person name="Robinson-Rechavi M."/>
            <person name="Braasch I."/>
            <person name="Lecointre G."/>
            <person name="Bobe J."/>
            <person name="Postlethwait J.H."/>
            <person name="Berthelot C."/>
            <person name="Roest Crollius H."/>
            <person name="Guiguen Y."/>
        </authorList>
    </citation>
    <scope>NUCLEOTIDE SEQUENCE</scope>
    <source>
        <strain evidence="1">NC1722</strain>
    </source>
</reference>
<evidence type="ECO:0000313" key="2">
    <source>
        <dbReference type="Proteomes" id="UP001221898"/>
    </source>
</evidence>
<comment type="caution">
    <text evidence="1">The sequence shown here is derived from an EMBL/GenBank/DDBJ whole genome shotgun (WGS) entry which is preliminary data.</text>
</comment>
<keyword evidence="2" id="KW-1185">Reference proteome</keyword>
<proteinExistence type="predicted"/>
<name>A0AAD7RC75_9TELE</name>
<dbReference type="EMBL" id="JAINUG010000355">
    <property type="protein sequence ID" value="KAJ8377395.1"/>
    <property type="molecule type" value="Genomic_DNA"/>
</dbReference>
<gene>
    <name evidence="1" type="ORF">AAFF_G00260550</name>
</gene>
<sequence length="66" mass="7733">MGMRGTQEYMMRYINLRRAPLTESPWNRVSAERITHRHRVTEQEDRTLWTSAGLTHQTCLTPSVCA</sequence>
<dbReference type="Proteomes" id="UP001221898">
    <property type="component" value="Unassembled WGS sequence"/>
</dbReference>
<dbReference type="AlphaFoldDB" id="A0AAD7RC75"/>
<evidence type="ECO:0000313" key="1">
    <source>
        <dbReference type="EMBL" id="KAJ8377395.1"/>
    </source>
</evidence>